<sequence length="143" mass="16097">MDQFFDDLCRIDQPVLVTFDCLCQHLREFSSLYHIHLTACFDLIIEQSFEQFKCQISAIHALNFSQEFIGEDGNIRFTDAGRVKYVDHFTGNNGVVDDLPDSGLNFFIGSGFGGFIKFGKAGFDCLEKGQIITDFKGFGVGDR</sequence>
<proteinExistence type="predicted"/>
<gene>
    <name evidence="1" type="ORF">SDC9_66692</name>
</gene>
<accession>A0A644Y148</accession>
<dbReference type="EMBL" id="VSSQ01003344">
    <property type="protein sequence ID" value="MPM20263.1"/>
    <property type="molecule type" value="Genomic_DNA"/>
</dbReference>
<evidence type="ECO:0000313" key="1">
    <source>
        <dbReference type="EMBL" id="MPM20263.1"/>
    </source>
</evidence>
<name>A0A644Y148_9ZZZZ</name>
<organism evidence="1">
    <name type="scientific">bioreactor metagenome</name>
    <dbReference type="NCBI Taxonomy" id="1076179"/>
    <lineage>
        <taxon>unclassified sequences</taxon>
        <taxon>metagenomes</taxon>
        <taxon>ecological metagenomes</taxon>
    </lineage>
</organism>
<comment type="caution">
    <text evidence="1">The sequence shown here is derived from an EMBL/GenBank/DDBJ whole genome shotgun (WGS) entry which is preliminary data.</text>
</comment>
<reference evidence="1" key="1">
    <citation type="submission" date="2019-08" db="EMBL/GenBank/DDBJ databases">
        <authorList>
            <person name="Kucharzyk K."/>
            <person name="Murdoch R.W."/>
            <person name="Higgins S."/>
            <person name="Loffler F."/>
        </authorList>
    </citation>
    <scope>NUCLEOTIDE SEQUENCE</scope>
</reference>
<dbReference type="AlphaFoldDB" id="A0A644Y148"/>
<protein>
    <submittedName>
        <fullName evidence="1">Uncharacterized protein</fullName>
    </submittedName>
</protein>